<accession>A0A1B6H7K8</accession>
<name>A0A1B6H7K8_9HEMI</name>
<feature type="compositionally biased region" description="Basic and acidic residues" evidence="1">
    <location>
        <begin position="31"/>
        <end position="42"/>
    </location>
</feature>
<dbReference type="EMBL" id="GECU01037095">
    <property type="protein sequence ID" value="JAS70611.1"/>
    <property type="molecule type" value="Transcribed_RNA"/>
</dbReference>
<evidence type="ECO:0000256" key="1">
    <source>
        <dbReference type="SAM" id="MobiDB-lite"/>
    </source>
</evidence>
<dbReference type="AlphaFoldDB" id="A0A1B6H7K8"/>
<sequence length="103" mass="12390">ELRRLVRRIPVYQQLYERYCNVQQARHCAEQRPQAHYEEKVGNHRHGGRDRERVGAEPVLAVPLRPKHRKLYAPQGKPVVSYEIRMQRYYEHELVEEDYVVAP</sequence>
<feature type="region of interest" description="Disordered" evidence="1">
    <location>
        <begin position="31"/>
        <end position="57"/>
    </location>
</feature>
<organism evidence="2">
    <name type="scientific">Homalodisca liturata</name>
    <dbReference type="NCBI Taxonomy" id="320908"/>
    <lineage>
        <taxon>Eukaryota</taxon>
        <taxon>Metazoa</taxon>
        <taxon>Ecdysozoa</taxon>
        <taxon>Arthropoda</taxon>
        <taxon>Hexapoda</taxon>
        <taxon>Insecta</taxon>
        <taxon>Pterygota</taxon>
        <taxon>Neoptera</taxon>
        <taxon>Paraneoptera</taxon>
        <taxon>Hemiptera</taxon>
        <taxon>Auchenorrhyncha</taxon>
        <taxon>Membracoidea</taxon>
        <taxon>Cicadellidae</taxon>
        <taxon>Cicadellinae</taxon>
        <taxon>Proconiini</taxon>
        <taxon>Homalodisca</taxon>
    </lineage>
</organism>
<protein>
    <submittedName>
        <fullName evidence="2">Uncharacterized protein</fullName>
    </submittedName>
</protein>
<evidence type="ECO:0000313" key="2">
    <source>
        <dbReference type="EMBL" id="JAS70611.1"/>
    </source>
</evidence>
<reference evidence="2" key="1">
    <citation type="submission" date="2015-11" db="EMBL/GenBank/DDBJ databases">
        <title>De novo transcriptome assembly of four potential Pierce s Disease insect vectors from Arizona vineyards.</title>
        <authorList>
            <person name="Tassone E.E."/>
        </authorList>
    </citation>
    <scope>NUCLEOTIDE SEQUENCE</scope>
</reference>
<proteinExistence type="predicted"/>
<feature type="non-terminal residue" evidence="2">
    <location>
        <position position="103"/>
    </location>
</feature>
<feature type="non-terminal residue" evidence="2">
    <location>
        <position position="1"/>
    </location>
</feature>
<gene>
    <name evidence="2" type="ORF">g.57486</name>
</gene>